<dbReference type="AlphaFoldDB" id="A0A370GME0"/>
<reference evidence="2 3" key="1">
    <citation type="submission" date="2018-07" db="EMBL/GenBank/DDBJ databases">
        <title>Genomic Encyclopedia of Type Strains, Phase IV (KMG-IV): sequencing the most valuable type-strain genomes for metagenomic binning, comparative biology and taxonomic classification.</title>
        <authorList>
            <person name="Goeker M."/>
        </authorList>
    </citation>
    <scope>NUCLEOTIDE SEQUENCE [LARGE SCALE GENOMIC DNA]</scope>
    <source>
        <strain evidence="2 3">DSM 44952</strain>
    </source>
</reference>
<feature type="region of interest" description="Disordered" evidence="1">
    <location>
        <begin position="43"/>
        <end position="70"/>
    </location>
</feature>
<protein>
    <submittedName>
        <fullName evidence="2">Uncharacterized protein</fullName>
    </submittedName>
</protein>
<accession>A0A370GME0</accession>
<dbReference type="Proteomes" id="UP000255355">
    <property type="component" value="Unassembled WGS sequence"/>
</dbReference>
<keyword evidence="3" id="KW-1185">Reference proteome</keyword>
<dbReference type="EMBL" id="QQAZ01000017">
    <property type="protein sequence ID" value="RDI44449.1"/>
    <property type="molecule type" value="Genomic_DNA"/>
</dbReference>
<evidence type="ECO:0000313" key="2">
    <source>
        <dbReference type="EMBL" id="RDI44449.1"/>
    </source>
</evidence>
<evidence type="ECO:0000313" key="3">
    <source>
        <dbReference type="Proteomes" id="UP000255355"/>
    </source>
</evidence>
<evidence type="ECO:0000256" key="1">
    <source>
        <dbReference type="SAM" id="MobiDB-lite"/>
    </source>
</evidence>
<dbReference type="STRING" id="1210089.GCA_001613165_05320"/>
<gene>
    <name evidence="2" type="ORF">DFR68_11766</name>
</gene>
<name>A0A370GME0_9NOCA</name>
<proteinExistence type="predicted"/>
<sequence>MSLSWSAVRKYRPENGVVYTPTPGQYVCSNVNSGSVVRTMSTPMPRPHAPGSNGPHPGIPMPGQHLAGANPAEFADPEQVRAEIDALLSELSAGARRSDLAEAAPGTASAGTDITRRARILEQAHEVLVQALATVDKI</sequence>
<comment type="caution">
    <text evidence="2">The sequence shown here is derived from an EMBL/GenBank/DDBJ whole genome shotgun (WGS) entry which is preliminary data.</text>
</comment>
<organism evidence="2 3">
    <name type="scientific">Nocardia mexicana</name>
    <dbReference type="NCBI Taxonomy" id="279262"/>
    <lineage>
        <taxon>Bacteria</taxon>
        <taxon>Bacillati</taxon>
        <taxon>Actinomycetota</taxon>
        <taxon>Actinomycetes</taxon>
        <taxon>Mycobacteriales</taxon>
        <taxon>Nocardiaceae</taxon>
        <taxon>Nocardia</taxon>
    </lineage>
</organism>